<keyword evidence="2" id="KW-1277">Toxin-antitoxin system</keyword>
<dbReference type="InterPro" id="IPR035093">
    <property type="entry name" value="RelE/ParE_toxin_dom_sf"/>
</dbReference>
<dbReference type="RefSeq" id="WP_146875067.1">
    <property type="nucleotide sequence ID" value="NZ_BJXV01000010.1"/>
</dbReference>
<evidence type="ECO:0000256" key="2">
    <source>
        <dbReference type="ARBA" id="ARBA00022649"/>
    </source>
</evidence>
<protein>
    <recommendedName>
        <fullName evidence="5">Addiction module antitoxin</fullName>
    </recommendedName>
</protein>
<dbReference type="Gene3D" id="3.30.2310.20">
    <property type="entry name" value="RelE-like"/>
    <property type="match status" value="1"/>
</dbReference>
<comment type="caution">
    <text evidence="3">The sequence shown here is derived from an EMBL/GenBank/DDBJ whole genome shotgun (WGS) entry which is preliminary data.</text>
</comment>
<dbReference type="PANTHER" id="PTHR35601:SF1">
    <property type="entry name" value="TOXIN RELE"/>
    <property type="match status" value="1"/>
</dbReference>
<sequence length="87" mass="10300">MANYKLVFRQSVAKDFRPIPNKDVTRILQRIEELQENPRPVGSEKLSGQERYRVRQGVYRIIYEVADELLIVTVVKVGHRKQVYKRS</sequence>
<comment type="similarity">
    <text evidence="1">Belongs to the RelE toxin family.</text>
</comment>
<evidence type="ECO:0000256" key="1">
    <source>
        <dbReference type="ARBA" id="ARBA00006226"/>
    </source>
</evidence>
<dbReference type="SUPFAM" id="SSF143011">
    <property type="entry name" value="RelE-like"/>
    <property type="match status" value="1"/>
</dbReference>
<organism evidence="3 4">
    <name type="scientific">Halovibrio variabilis</name>
    <dbReference type="NCBI Taxonomy" id="31910"/>
    <lineage>
        <taxon>Bacteria</taxon>
        <taxon>Pseudomonadati</taxon>
        <taxon>Pseudomonadota</taxon>
        <taxon>Gammaproteobacteria</taxon>
        <taxon>Oceanospirillales</taxon>
        <taxon>Halomonadaceae</taxon>
        <taxon>Halovibrio</taxon>
    </lineage>
</organism>
<dbReference type="OrthoDB" id="5570653at2"/>
<evidence type="ECO:0000313" key="3">
    <source>
        <dbReference type="EMBL" id="GEN28223.1"/>
    </source>
</evidence>
<accession>A0A511URX8</accession>
<dbReference type="Pfam" id="PF05016">
    <property type="entry name" value="ParE_toxin"/>
    <property type="match status" value="1"/>
</dbReference>
<dbReference type="Proteomes" id="UP000321303">
    <property type="component" value="Unassembled WGS sequence"/>
</dbReference>
<proteinExistence type="inferred from homology"/>
<name>A0A511URX8_9GAMM</name>
<dbReference type="PANTHER" id="PTHR35601">
    <property type="entry name" value="TOXIN RELE"/>
    <property type="match status" value="1"/>
</dbReference>
<reference evidence="3 4" key="1">
    <citation type="submission" date="2019-07" db="EMBL/GenBank/DDBJ databases">
        <title>Whole genome shotgun sequence of Halomonas variabilis NBRC 102410.</title>
        <authorList>
            <person name="Hosoyama A."/>
            <person name="Uohara A."/>
            <person name="Ohji S."/>
            <person name="Ichikawa N."/>
        </authorList>
    </citation>
    <scope>NUCLEOTIDE SEQUENCE [LARGE SCALE GENOMIC DNA]</scope>
    <source>
        <strain evidence="3 4">NBRC 102410</strain>
    </source>
</reference>
<evidence type="ECO:0008006" key="5">
    <source>
        <dbReference type="Google" id="ProtNLM"/>
    </source>
</evidence>
<dbReference type="EMBL" id="BJXV01000010">
    <property type="protein sequence ID" value="GEN28223.1"/>
    <property type="molecule type" value="Genomic_DNA"/>
</dbReference>
<gene>
    <name evidence="3" type="ORF">HVA01_18690</name>
</gene>
<evidence type="ECO:0000313" key="4">
    <source>
        <dbReference type="Proteomes" id="UP000321303"/>
    </source>
</evidence>
<dbReference type="AlphaFoldDB" id="A0A511URX8"/>
<dbReference type="InterPro" id="IPR007712">
    <property type="entry name" value="RelE/ParE_toxin"/>
</dbReference>
<keyword evidence="4" id="KW-1185">Reference proteome</keyword>